<evidence type="ECO:0000313" key="2">
    <source>
        <dbReference type="EMBL" id="MCI44080.1"/>
    </source>
</evidence>
<organism evidence="2 3">
    <name type="scientific">Trifolium medium</name>
    <dbReference type="NCBI Taxonomy" id="97028"/>
    <lineage>
        <taxon>Eukaryota</taxon>
        <taxon>Viridiplantae</taxon>
        <taxon>Streptophyta</taxon>
        <taxon>Embryophyta</taxon>
        <taxon>Tracheophyta</taxon>
        <taxon>Spermatophyta</taxon>
        <taxon>Magnoliopsida</taxon>
        <taxon>eudicotyledons</taxon>
        <taxon>Gunneridae</taxon>
        <taxon>Pentapetalae</taxon>
        <taxon>rosids</taxon>
        <taxon>fabids</taxon>
        <taxon>Fabales</taxon>
        <taxon>Fabaceae</taxon>
        <taxon>Papilionoideae</taxon>
        <taxon>50 kb inversion clade</taxon>
        <taxon>NPAAA clade</taxon>
        <taxon>Hologalegina</taxon>
        <taxon>IRL clade</taxon>
        <taxon>Trifolieae</taxon>
        <taxon>Trifolium</taxon>
    </lineage>
</organism>
<feature type="region of interest" description="Disordered" evidence="1">
    <location>
        <begin position="1"/>
        <end position="55"/>
    </location>
</feature>
<sequence length="55" mass="6104">MTGENKAEKNHNLATLGESWRASRHLLPKLSRRPPQEHPLSLELAKARPATCACS</sequence>
<comment type="caution">
    <text evidence="2">The sequence shown here is derived from an EMBL/GenBank/DDBJ whole genome shotgun (WGS) entry which is preliminary data.</text>
</comment>
<protein>
    <submittedName>
        <fullName evidence="2">Uncharacterized protein</fullName>
    </submittedName>
</protein>
<feature type="compositionally biased region" description="Basic and acidic residues" evidence="1">
    <location>
        <begin position="1"/>
        <end position="11"/>
    </location>
</feature>
<accession>A0A392S7Y3</accession>
<dbReference type="EMBL" id="LXQA010325903">
    <property type="protein sequence ID" value="MCI44080.1"/>
    <property type="molecule type" value="Genomic_DNA"/>
</dbReference>
<reference evidence="2 3" key="1">
    <citation type="journal article" date="2018" name="Front. Plant Sci.">
        <title>Red Clover (Trifolium pratense) and Zigzag Clover (T. medium) - A Picture of Genomic Similarities and Differences.</title>
        <authorList>
            <person name="Dluhosova J."/>
            <person name="Istvanek J."/>
            <person name="Nedelnik J."/>
            <person name="Repkova J."/>
        </authorList>
    </citation>
    <scope>NUCLEOTIDE SEQUENCE [LARGE SCALE GENOMIC DNA]</scope>
    <source>
        <strain evidence="3">cv. 10/8</strain>
        <tissue evidence="2">Leaf</tissue>
    </source>
</reference>
<evidence type="ECO:0000256" key="1">
    <source>
        <dbReference type="SAM" id="MobiDB-lite"/>
    </source>
</evidence>
<dbReference type="Proteomes" id="UP000265520">
    <property type="component" value="Unassembled WGS sequence"/>
</dbReference>
<proteinExistence type="predicted"/>
<evidence type="ECO:0000313" key="3">
    <source>
        <dbReference type="Proteomes" id="UP000265520"/>
    </source>
</evidence>
<feature type="compositionally biased region" description="Basic residues" evidence="1">
    <location>
        <begin position="22"/>
        <end position="32"/>
    </location>
</feature>
<keyword evidence="3" id="KW-1185">Reference proteome</keyword>
<name>A0A392S7Y3_9FABA</name>
<dbReference type="AlphaFoldDB" id="A0A392S7Y3"/>